<protein>
    <submittedName>
        <fullName evidence="3">Uncharacterized protein</fullName>
    </submittedName>
</protein>
<gene>
    <name evidence="3" type="ORF">E4U43_003494</name>
</gene>
<name>A0A9P7SUI5_9HYPO</name>
<evidence type="ECO:0000313" key="3">
    <source>
        <dbReference type="EMBL" id="KAG5993435.1"/>
    </source>
</evidence>
<feature type="chain" id="PRO_5040355348" evidence="2">
    <location>
        <begin position="23"/>
        <end position="108"/>
    </location>
</feature>
<sequence>MPSPKRSLAILTLTLLSTASSAIIPPETRTETRTETASLPRPTTPAAPAQPRPCSAGTPGCRAACDYAFCDENGTSWCFYWYGVTGWDVSGGVHPAETRVPLGECHGV</sequence>
<feature type="signal peptide" evidence="2">
    <location>
        <begin position="1"/>
        <end position="22"/>
    </location>
</feature>
<dbReference type="OrthoDB" id="4837799at2759"/>
<evidence type="ECO:0000313" key="4">
    <source>
        <dbReference type="Proteomes" id="UP000748025"/>
    </source>
</evidence>
<keyword evidence="4" id="KW-1185">Reference proteome</keyword>
<dbReference type="EMBL" id="SRPW01002362">
    <property type="protein sequence ID" value="KAG5993435.1"/>
    <property type="molecule type" value="Genomic_DNA"/>
</dbReference>
<dbReference type="Proteomes" id="UP000748025">
    <property type="component" value="Unassembled WGS sequence"/>
</dbReference>
<organism evidence="3 4">
    <name type="scientific">Claviceps pusilla</name>
    <dbReference type="NCBI Taxonomy" id="123648"/>
    <lineage>
        <taxon>Eukaryota</taxon>
        <taxon>Fungi</taxon>
        <taxon>Dikarya</taxon>
        <taxon>Ascomycota</taxon>
        <taxon>Pezizomycotina</taxon>
        <taxon>Sordariomycetes</taxon>
        <taxon>Hypocreomycetidae</taxon>
        <taxon>Hypocreales</taxon>
        <taxon>Clavicipitaceae</taxon>
        <taxon>Claviceps</taxon>
    </lineage>
</organism>
<comment type="caution">
    <text evidence="3">The sequence shown here is derived from an EMBL/GenBank/DDBJ whole genome shotgun (WGS) entry which is preliminary data.</text>
</comment>
<reference evidence="3" key="1">
    <citation type="journal article" date="2020" name="bioRxiv">
        <title>Whole genome comparisons of ergot fungi reveals the divergence and evolution of species within the genus Claviceps are the result of varying mechanisms driving genome evolution and host range expansion.</title>
        <authorList>
            <person name="Wyka S.A."/>
            <person name="Mondo S.J."/>
            <person name="Liu M."/>
            <person name="Dettman J."/>
            <person name="Nalam V."/>
            <person name="Broders K.D."/>
        </authorList>
    </citation>
    <scope>NUCLEOTIDE SEQUENCE</scope>
    <source>
        <strain evidence="3">CCC 602</strain>
    </source>
</reference>
<accession>A0A9P7SUI5</accession>
<evidence type="ECO:0000256" key="1">
    <source>
        <dbReference type="SAM" id="MobiDB-lite"/>
    </source>
</evidence>
<proteinExistence type="predicted"/>
<feature type="compositionally biased region" description="Pro residues" evidence="1">
    <location>
        <begin position="42"/>
        <end position="51"/>
    </location>
</feature>
<evidence type="ECO:0000256" key="2">
    <source>
        <dbReference type="SAM" id="SignalP"/>
    </source>
</evidence>
<keyword evidence="2" id="KW-0732">Signal</keyword>
<feature type="region of interest" description="Disordered" evidence="1">
    <location>
        <begin position="22"/>
        <end position="57"/>
    </location>
</feature>
<dbReference type="AlphaFoldDB" id="A0A9P7SUI5"/>